<comment type="caution">
    <text evidence="7">The sequence shown here is derived from an EMBL/GenBank/DDBJ whole genome shotgun (WGS) entry which is preliminary data.</text>
</comment>
<dbReference type="Gene3D" id="1.10.287.1130">
    <property type="entry name" value="CytochromE C oxidase copper chaperone"/>
    <property type="match status" value="1"/>
</dbReference>
<accession>A0A369JK32</accession>
<evidence type="ECO:0000313" key="8">
    <source>
        <dbReference type="Proteomes" id="UP000076154"/>
    </source>
</evidence>
<gene>
    <name evidence="7" type="primary">CMC4</name>
    <name evidence="7" type="ORF">Hypma_012297</name>
</gene>
<dbReference type="InterPro" id="IPR027179">
    <property type="entry name" value="CMC4"/>
</dbReference>
<feature type="disulfide bond" evidence="6">
    <location>
        <begin position="17"/>
        <end position="28"/>
    </location>
</feature>
<evidence type="ECO:0000313" key="7">
    <source>
        <dbReference type="EMBL" id="RDB20775.1"/>
    </source>
</evidence>
<evidence type="ECO:0000256" key="6">
    <source>
        <dbReference type="PIRSR" id="PIRSR627179-50"/>
    </source>
</evidence>
<dbReference type="Pfam" id="PF08991">
    <property type="entry name" value="CMC4"/>
    <property type="match status" value="1"/>
</dbReference>
<dbReference type="Proteomes" id="UP000076154">
    <property type="component" value="Unassembled WGS sequence"/>
</dbReference>
<dbReference type="GO" id="GO:0005758">
    <property type="term" value="C:mitochondrial intermembrane space"/>
    <property type="evidence" value="ECO:0007669"/>
    <property type="project" value="UniProtKB-SubCell"/>
</dbReference>
<evidence type="ECO:0000256" key="2">
    <source>
        <dbReference type="ARBA" id="ARBA00009858"/>
    </source>
</evidence>
<comment type="subcellular location">
    <subcellularLocation>
        <location evidence="1">Mitochondrion intermembrane space</location>
    </subcellularLocation>
</comment>
<evidence type="ECO:0000256" key="1">
    <source>
        <dbReference type="ARBA" id="ARBA00004569"/>
    </source>
</evidence>
<protein>
    <recommendedName>
        <fullName evidence="3">Cx9C motif-containing protein 4, mitochondrial</fullName>
    </recommendedName>
</protein>
<evidence type="ECO:0000256" key="5">
    <source>
        <dbReference type="ARBA" id="ARBA00023157"/>
    </source>
</evidence>
<dbReference type="AlphaFoldDB" id="A0A369JK32"/>
<keyword evidence="4" id="KW-0496">Mitochondrion</keyword>
<dbReference type="PROSITE" id="PS51808">
    <property type="entry name" value="CHCH"/>
    <property type="match status" value="1"/>
</dbReference>
<name>A0A369JK32_HYPMA</name>
<keyword evidence="8" id="KW-1185">Reference proteome</keyword>
<reference evidence="7" key="1">
    <citation type="submission" date="2018-04" db="EMBL/GenBank/DDBJ databases">
        <title>Whole genome sequencing of Hypsizygus marmoreus.</title>
        <authorList>
            <person name="Choi I.-G."/>
            <person name="Min B."/>
            <person name="Kim J.-G."/>
            <person name="Kim S."/>
            <person name="Oh Y.-L."/>
            <person name="Kong W.-S."/>
            <person name="Park H."/>
            <person name="Jeong J."/>
            <person name="Song E.-S."/>
        </authorList>
    </citation>
    <scope>NUCLEOTIDE SEQUENCE [LARGE SCALE GENOMIC DNA]</scope>
    <source>
        <strain evidence="7">51987-8</strain>
    </source>
</reference>
<dbReference type="InterPro" id="IPR009069">
    <property type="entry name" value="Cys_alpha_HP_mot_SF"/>
</dbReference>
<dbReference type="PANTHER" id="PTHR15590">
    <property type="entry name" value="CX9C MOTIF-CONTAINING PROTEIN 4"/>
    <property type="match status" value="1"/>
</dbReference>
<dbReference type="STRING" id="39966.A0A369JK32"/>
<dbReference type="InParanoid" id="A0A369JK32"/>
<dbReference type="FunCoup" id="A0A369JK32">
    <property type="interactions" value="26"/>
</dbReference>
<feature type="disulfide bond" evidence="6">
    <location>
        <begin position="39"/>
        <end position="60"/>
    </location>
</feature>
<dbReference type="EMBL" id="LUEZ02000058">
    <property type="protein sequence ID" value="RDB20775.1"/>
    <property type="molecule type" value="Genomic_DNA"/>
</dbReference>
<feature type="disulfide bond" evidence="6">
    <location>
        <begin position="7"/>
        <end position="38"/>
    </location>
</feature>
<organism evidence="7 8">
    <name type="scientific">Hypsizygus marmoreus</name>
    <name type="common">White beech mushroom</name>
    <name type="synonym">Agaricus marmoreus</name>
    <dbReference type="NCBI Taxonomy" id="39966"/>
    <lineage>
        <taxon>Eukaryota</taxon>
        <taxon>Fungi</taxon>
        <taxon>Dikarya</taxon>
        <taxon>Basidiomycota</taxon>
        <taxon>Agaricomycotina</taxon>
        <taxon>Agaricomycetes</taxon>
        <taxon>Agaricomycetidae</taxon>
        <taxon>Agaricales</taxon>
        <taxon>Tricholomatineae</taxon>
        <taxon>Lyophyllaceae</taxon>
        <taxon>Hypsizygus</taxon>
    </lineage>
</organism>
<dbReference type="OrthoDB" id="13601at2759"/>
<dbReference type="SUPFAM" id="SSF47072">
    <property type="entry name" value="Cysteine alpha-hairpin motif"/>
    <property type="match status" value="1"/>
</dbReference>
<comment type="similarity">
    <text evidence="2">Belongs to the CMC4 family.</text>
</comment>
<proteinExistence type="inferred from homology"/>
<dbReference type="PANTHER" id="PTHR15590:SF0">
    <property type="entry name" value="CX9C MOTIF-CONTAINING PROTEIN 4"/>
    <property type="match status" value="1"/>
</dbReference>
<evidence type="ECO:0000256" key="3">
    <source>
        <dbReference type="ARBA" id="ARBA00019406"/>
    </source>
</evidence>
<evidence type="ECO:0000256" key="4">
    <source>
        <dbReference type="ARBA" id="ARBA00023128"/>
    </source>
</evidence>
<sequence>MSKQQACQAEACELQACLNKNTYAPEKCDDQLRKLYECCQRMYDSKTGDAANGGNESTACPMPSVVKRWLKDHPASGGKG</sequence>
<keyword evidence="5 6" id="KW-1015">Disulfide bond</keyword>